<evidence type="ECO:0000313" key="2">
    <source>
        <dbReference type="Proteomes" id="UP001500279"/>
    </source>
</evidence>
<evidence type="ECO:0000313" key="1">
    <source>
        <dbReference type="EMBL" id="GAA0747298.1"/>
    </source>
</evidence>
<dbReference type="EMBL" id="BAAAEW010000007">
    <property type="protein sequence ID" value="GAA0747298.1"/>
    <property type="molecule type" value="Genomic_DNA"/>
</dbReference>
<comment type="caution">
    <text evidence="1">The sequence shown here is derived from an EMBL/GenBank/DDBJ whole genome shotgun (WGS) entry which is preliminary data.</text>
</comment>
<name>A0ABN1JVC1_9BURK</name>
<organism evidence="1 2">
    <name type="scientific">Ideonella azotifigens</name>
    <dbReference type="NCBI Taxonomy" id="513160"/>
    <lineage>
        <taxon>Bacteria</taxon>
        <taxon>Pseudomonadati</taxon>
        <taxon>Pseudomonadota</taxon>
        <taxon>Betaproteobacteria</taxon>
        <taxon>Burkholderiales</taxon>
        <taxon>Sphaerotilaceae</taxon>
        <taxon>Ideonella</taxon>
    </lineage>
</organism>
<keyword evidence="2" id="KW-1185">Reference proteome</keyword>
<proteinExistence type="predicted"/>
<dbReference type="Proteomes" id="UP001500279">
    <property type="component" value="Unassembled WGS sequence"/>
</dbReference>
<sequence>MAVPTITHACWQRLAGGALANLKTQHLGIQLLTKRLQRSTDPLSVKASELHAFFAKWERVLPNEIQQLTHL</sequence>
<reference evidence="1 2" key="1">
    <citation type="journal article" date="2019" name="Int. J. Syst. Evol. Microbiol.">
        <title>The Global Catalogue of Microorganisms (GCM) 10K type strain sequencing project: providing services to taxonomists for standard genome sequencing and annotation.</title>
        <authorList>
            <consortium name="The Broad Institute Genomics Platform"/>
            <consortium name="The Broad Institute Genome Sequencing Center for Infectious Disease"/>
            <person name="Wu L."/>
            <person name="Ma J."/>
        </authorList>
    </citation>
    <scope>NUCLEOTIDE SEQUENCE [LARGE SCALE GENOMIC DNA]</scope>
    <source>
        <strain evidence="1 2">JCM 15503</strain>
    </source>
</reference>
<protein>
    <submittedName>
        <fullName evidence="1">Uncharacterized protein</fullName>
    </submittedName>
</protein>
<gene>
    <name evidence="1" type="ORF">GCM10009107_15680</name>
</gene>
<dbReference type="RefSeq" id="WP_141291740.1">
    <property type="nucleotide sequence ID" value="NZ_BAAAEW010000007.1"/>
</dbReference>
<accession>A0ABN1JVC1</accession>